<dbReference type="PANTHER" id="PTHR16675">
    <property type="entry name" value="MHC CLASS I-RELATED"/>
    <property type="match status" value="1"/>
</dbReference>
<protein>
    <recommendedName>
        <fullName evidence="5">Ig-like domain-containing protein</fullName>
    </recommendedName>
</protein>
<dbReference type="GO" id="GO:0009897">
    <property type="term" value="C:external side of plasma membrane"/>
    <property type="evidence" value="ECO:0007669"/>
    <property type="project" value="TreeGrafter"/>
</dbReference>
<dbReference type="InterPro" id="IPR036179">
    <property type="entry name" value="Ig-like_dom_sf"/>
</dbReference>
<feature type="chain" id="PRO_5034465093" description="Ig-like domain-containing protein" evidence="4">
    <location>
        <begin position="21"/>
        <end position="330"/>
    </location>
</feature>
<dbReference type="AlphaFoldDB" id="A0A8C5MLS6"/>
<evidence type="ECO:0000256" key="2">
    <source>
        <dbReference type="RuleBase" id="RU004439"/>
    </source>
</evidence>
<dbReference type="InterPro" id="IPR037055">
    <property type="entry name" value="MHC_I-like_Ag-recog_sf"/>
</dbReference>
<dbReference type="Proteomes" id="UP000694569">
    <property type="component" value="Unplaced"/>
</dbReference>
<dbReference type="FunFam" id="3.30.500.10:FF:000001">
    <property type="entry name" value="H-2 class I histocompatibility antigen, alpha chain"/>
    <property type="match status" value="1"/>
</dbReference>
<feature type="transmembrane region" description="Helical" evidence="3">
    <location>
        <begin position="298"/>
        <end position="320"/>
    </location>
</feature>
<name>A0A8C5MLS6_9ANUR</name>
<dbReference type="PRINTS" id="PR01638">
    <property type="entry name" value="MHCCLASSI"/>
</dbReference>
<feature type="signal peptide" evidence="4">
    <location>
        <begin position="1"/>
        <end position="20"/>
    </location>
</feature>
<feature type="domain" description="Ig-like" evidence="5">
    <location>
        <begin position="202"/>
        <end position="285"/>
    </location>
</feature>
<accession>A0A8C5MLS6</accession>
<dbReference type="GeneTree" id="ENSGT01120000271825"/>
<dbReference type="Pfam" id="PF00129">
    <property type="entry name" value="MHC_I"/>
    <property type="match status" value="1"/>
</dbReference>
<dbReference type="InterPro" id="IPR001039">
    <property type="entry name" value="MHC_I_a_a1/a2"/>
</dbReference>
<evidence type="ECO:0000313" key="7">
    <source>
        <dbReference type="Proteomes" id="UP000694569"/>
    </source>
</evidence>
<evidence type="ECO:0000259" key="5">
    <source>
        <dbReference type="PROSITE" id="PS50835"/>
    </source>
</evidence>
<keyword evidence="3" id="KW-0812">Transmembrane</keyword>
<keyword evidence="3" id="KW-0472">Membrane</keyword>
<dbReference type="InterPro" id="IPR013783">
    <property type="entry name" value="Ig-like_fold"/>
</dbReference>
<comment type="similarity">
    <text evidence="2">Belongs to the MHC class I family.</text>
</comment>
<dbReference type="SUPFAM" id="SSF54452">
    <property type="entry name" value="MHC antigen-recognition domain"/>
    <property type="match status" value="1"/>
</dbReference>
<dbReference type="GO" id="GO:0006955">
    <property type="term" value="P:immune response"/>
    <property type="evidence" value="ECO:0007669"/>
    <property type="project" value="TreeGrafter"/>
</dbReference>
<organism evidence="6 7">
    <name type="scientific">Leptobrachium leishanense</name>
    <name type="common">Leishan spiny toad</name>
    <dbReference type="NCBI Taxonomy" id="445787"/>
    <lineage>
        <taxon>Eukaryota</taxon>
        <taxon>Metazoa</taxon>
        <taxon>Chordata</taxon>
        <taxon>Craniata</taxon>
        <taxon>Vertebrata</taxon>
        <taxon>Euteleostomi</taxon>
        <taxon>Amphibia</taxon>
        <taxon>Batrachia</taxon>
        <taxon>Anura</taxon>
        <taxon>Pelobatoidea</taxon>
        <taxon>Megophryidae</taxon>
        <taxon>Leptobrachium</taxon>
    </lineage>
</organism>
<dbReference type="Gene3D" id="2.60.40.10">
    <property type="entry name" value="Immunoglobulins"/>
    <property type="match status" value="1"/>
</dbReference>
<reference evidence="6" key="1">
    <citation type="submission" date="2025-08" db="UniProtKB">
        <authorList>
            <consortium name="Ensembl"/>
        </authorList>
    </citation>
    <scope>IDENTIFICATION</scope>
</reference>
<dbReference type="InterPro" id="IPR011162">
    <property type="entry name" value="MHC_I/II-like_Ag-recog"/>
</dbReference>
<reference evidence="6" key="2">
    <citation type="submission" date="2025-09" db="UniProtKB">
        <authorList>
            <consortium name="Ensembl"/>
        </authorList>
    </citation>
    <scope>IDENTIFICATION</scope>
</reference>
<proteinExistence type="inferred from homology"/>
<evidence type="ECO:0000313" key="6">
    <source>
        <dbReference type="Ensembl" id="ENSLLEP00000016133.1"/>
    </source>
</evidence>
<dbReference type="OrthoDB" id="8936120at2759"/>
<dbReference type="PROSITE" id="PS50835">
    <property type="entry name" value="IG_LIKE"/>
    <property type="match status" value="1"/>
</dbReference>
<dbReference type="InterPro" id="IPR011161">
    <property type="entry name" value="MHC_I-like_Ag-recog"/>
</dbReference>
<keyword evidence="3" id="KW-1133">Transmembrane helix</keyword>
<evidence type="ECO:0000256" key="3">
    <source>
        <dbReference type="SAM" id="Phobius"/>
    </source>
</evidence>
<dbReference type="InterPro" id="IPR007110">
    <property type="entry name" value="Ig-like_dom"/>
</dbReference>
<keyword evidence="1" id="KW-0325">Glycoprotein</keyword>
<sequence>MRGFLLFLLLLIVGVSGVYSGHLLQYYYTAVTVPGHGLPEFSIIAYVDGIEIARYSSDVGRMVPVAPWMERLDPEYWERNTQRCRGNEAVSKHNVKTLMTRFNHTGGYHSAQWMYGCELRAEGTIKSYMQLGYDGKDFLALDTERWLYYPLLYQAQVTAQRWNSQELLQWERAKNYLESMCTDWLRKYLEYGKEELERRVRPKVKISDQTINGVIKLHCQVYRFHPRDVDVNWQKNGIDVPSYEAKHVFPNSDGTYQIRVTVEIPAEDREGHSCHVDHASLEEILIVKWEPQSSSNTLWIVIGVVLGGVTAIAAAGFIIWRKRLMLEAPL</sequence>
<dbReference type="Ensembl" id="ENSLLET00000016749.1">
    <property type="protein sequence ID" value="ENSLLEP00000016133.1"/>
    <property type="gene ID" value="ENSLLEG00000010273.1"/>
</dbReference>
<dbReference type="SUPFAM" id="SSF48726">
    <property type="entry name" value="Immunoglobulin"/>
    <property type="match status" value="1"/>
</dbReference>
<dbReference type="PANTHER" id="PTHR16675:SF286">
    <property type="entry name" value="MHC CLASS I ANTIGEN"/>
    <property type="match status" value="1"/>
</dbReference>
<dbReference type="Gene3D" id="3.30.500.10">
    <property type="entry name" value="MHC class I-like antigen recognition-like"/>
    <property type="match status" value="1"/>
</dbReference>
<keyword evidence="7" id="KW-1185">Reference proteome</keyword>
<dbReference type="SMART" id="SM00407">
    <property type="entry name" value="IGc1"/>
    <property type="match status" value="1"/>
</dbReference>
<dbReference type="InterPro" id="IPR003597">
    <property type="entry name" value="Ig_C1-set"/>
</dbReference>
<dbReference type="InterPro" id="IPR050208">
    <property type="entry name" value="MHC_class-I_related"/>
</dbReference>
<keyword evidence="4" id="KW-0732">Signal</keyword>
<dbReference type="GO" id="GO:0005615">
    <property type="term" value="C:extracellular space"/>
    <property type="evidence" value="ECO:0007669"/>
    <property type="project" value="TreeGrafter"/>
</dbReference>
<evidence type="ECO:0000256" key="1">
    <source>
        <dbReference type="ARBA" id="ARBA00023180"/>
    </source>
</evidence>
<dbReference type="Pfam" id="PF07654">
    <property type="entry name" value="C1-set"/>
    <property type="match status" value="1"/>
</dbReference>
<evidence type="ECO:0000256" key="4">
    <source>
        <dbReference type="SAM" id="SignalP"/>
    </source>
</evidence>